<keyword evidence="5" id="KW-1185">Reference proteome</keyword>
<feature type="compositionally biased region" description="Polar residues" evidence="2">
    <location>
        <begin position="738"/>
        <end position="749"/>
    </location>
</feature>
<dbReference type="Proteomes" id="UP000030763">
    <property type="component" value="Unassembled WGS sequence"/>
</dbReference>
<feature type="compositionally biased region" description="Low complexity" evidence="2">
    <location>
        <begin position="652"/>
        <end position="676"/>
    </location>
</feature>
<organism evidence="4 5">
    <name type="scientific">Eimeria maxima</name>
    <name type="common">Coccidian parasite</name>
    <dbReference type="NCBI Taxonomy" id="5804"/>
    <lineage>
        <taxon>Eukaryota</taxon>
        <taxon>Sar</taxon>
        <taxon>Alveolata</taxon>
        <taxon>Apicomplexa</taxon>
        <taxon>Conoidasida</taxon>
        <taxon>Coccidia</taxon>
        <taxon>Eucoccidiorida</taxon>
        <taxon>Eimeriorina</taxon>
        <taxon>Eimeriidae</taxon>
        <taxon>Eimeria</taxon>
    </lineage>
</organism>
<feature type="compositionally biased region" description="Polar residues" evidence="2">
    <location>
        <begin position="519"/>
        <end position="533"/>
    </location>
</feature>
<feature type="region of interest" description="Disordered" evidence="2">
    <location>
        <begin position="703"/>
        <end position="813"/>
    </location>
</feature>
<dbReference type="GO" id="GO:0004252">
    <property type="term" value="F:serine-type endopeptidase activity"/>
    <property type="evidence" value="ECO:0007669"/>
    <property type="project" value="InterPro"/>
</dbReference>
<dbReference type="InterPro" id="IPR009003">
    <property type="entry name" value="Peptidase_S1_PA"/>
</dbReference>
<reference evidence="4" key="1">
    <citation type="submission" date="2013-10" db="EMBL/GenBank/DDBJ databases">
        <title>Genomic analysis of the causative agents of coccidiosis in chickens.</title>
        <authorList>
            <person name="Reid A.J."/>
            <person name="Blake D."/>
            <person name="Billington K."/>
            <person name="Browne H."/>
            <person name="Dunn M."/>
            <person name="Hung S."/>
            <person name="Kawahara F."/>
            <person name="Miranda-Saavedra D."/>
            <person name="Mourier T."/>
            <person name="Nagra H."/>
            <person name="Otto T.D."/>
            <person name="Rawlings N."/>
            <person name="Sanchez A."/>
            <person name="Sanders M."/>
            <person name="Subramaniam C."/>
            <person name="Tay Y."/>
            <person name="Dear P."/>
            <person name="Doerig C."/>
            <person name="Gruber A."/>
            <person name="Parkinson J."/>
            <person name="Shirley M."/>
            <person name="Wan K.L."/>
            <person name="Berriman M."/>
            <person name="Tomley F."/>
            <person name="Pain A."/>
        </authorList>
    </citation>
    <scope>NUCLEOTIDE SEQUENCE [LARGE SCALE GENOMIC DNA]</scope>
    <source>
        <strain evidence="4">Weybridge</strain>
    </source>
</reference>
<gene>
    <name evidence="4" type="ORF">EMWEY_00048220</name>
</gene>
<dbReference type="PRINTS" id="PR00834">
    <property type="entry name" value="PROTEASES2C"/>
</dbReference>
<feature type="compositionally biased region" description="Basic and acidic residues" evidence="2">
    <location>
        <begin position="616"/>
        <end position="643"/>
    </location>
</feature>
<feature type="region of interest" description="Disordered" evidence="2">
    <location>
        <begin position="479"/>
        <end position="548"/>
    </location>
</feature>
<keyword evidence="3" id="KW-0732">Signal</keyword>
<dbReference type="PANTHER" id="PTHR45980:SF9">
    <property type="entry name" value="PROTEASE DO-LIKE 10, MITOCHONDRIAL-RELATED"/>
    <property type="match status" value="1"/>
</dbReference>
<dbReference type="GeneID" id="25338808"/>
<dbReference type="OMA" id="SIDYTIM"/>
<sequence>MKSLAIPSFILICAAVAKGYRLESNGLASNSASMPPGTDEEEVPRALPAGFPASTNKEHDKPIHQVVQETSFAEDAGTSVVPGTEGQDRGSARDVQQITNMQRKHKTKVPVHASEMKELASVVKIFVNTVKADFVSPWQMMAPKEHSGSGFVVEGQMIMTNAHLVADQTRVLVRKHGNPKRFLAKVIAVCHECDLALVTVDDGIFWRGLQPLAFGGVPHLRESVVVLGYPTGGDQLSITEGVVSRVGVSMYAHSYFGLLTVQIDAPINPGNSGGPAISAGKVVGVAFQGFSEMQNVGYIVPYPVIRHFLNDIALHRRHTGIVSMGIKAQTMENDALKQFKGLHTLPPEALPENVTASGVLVLSVDKLRSNLYMQGKIALPISRYEQLQEARDNCELGAATEKMHTTASAEDCQGRCPIKKKPCPALVEDQPPGEADDGSAQQRDVKEVPSRVIWQPQNWASSRPPSACILCSSQRSPNNMNAESGPIQVQAKGRPSSAPPAVLTSLRKSEEERMANGEATGQENNTEHSAATQEETDEEELPQQNLRISPAVIDVEIAVRAVKEEDKITNAGTESAKDETAALRDESSASNAELKKAPSQSTSTTKGVFRNRRKVHMEGEKERNEISWHPEENPEAESSHHSTDNFVPPVPASTTTPEERPAPATREAAPTAAEESFLPPRAKLESLLHKLLVGKSTIRQIRSLLRTPENELNGPERRKDGNFGVNNGFTQNREHKTSPTTQNASSEQVSVAVAEQQEAPTSKMQKETKSKLGEEDAAMQQATKQEQLKEQLNAPNRPNQEENGKSKTSDKDVTLAAPVHTLVDNPYFDSRLLDEEEFLGFREGDVILSIGKYSKP</sequence>
<protein>
    <submittedName>
        <fullName evidence="4">Trypsin, putative</fullName>
    </submittedName>
</protein>
<evidence type="ECO:0000313" key="4">
    <source>
        <dbReference type="EMBL" id="CDJ58148.1"/>
    </source>
</evidence>
<dbReference type="EMBL" id="HG719500">
    <property type="protein sequence ID" value="CDJ58148.1"/>
    <property type="molecule type" value="Genomic_DNA"/>
</dbReference>
<name>U6M510_EIMMA</name>
<dbReference type="PANTHER" id="PTHR45980">
    <property type="match status" value="1"/>
</dbReference>
<feature type="compositionally biased region" description="Basic and acidic residues" evidence="2">
    <location>
        <begin position="764"/>
        <end position="774"/>
    </location>
</feature>
<evidence type="ECO:0000256" key="1">
    <source>
        <dbReference type="ARBA" id="ARBA00010541"/>
    </source>
</evidence>
<dbReference type="Gene3D" id="2.40.10.120">
    <property type="match status" value="1"/>
</dbReference>
<dbReference type="AlphaFoldDB" id="U6M510"/>
<feature type="chain" id="PRO_5004675640" evidence="3">
    <location>
        <begin position="20"/>
        <end position="856"/>
    </location>
</feature>
<evidence type="ECO:0000256" key="3">
    <source>
        <dbReference type="SAM" id="SignalP"/>
    </source>
</evidence>
<proteinExistence type="inferred from homology"/>
<dbReference type="VEuPathDB" id="ToxoDB:EMWEY_00048220"/>
<dbReference type="OrthoDB" id="4217619at2759"/>
<feature type="compositionally biased region" description="Basic and acidic residues" evidence="2">
    <location>
        <begin position="799"/>
        <end position="813"/>
    </location>
</feature>
<feature type="region of interest" description="Disordered" evidence="2">
    <location>
        <begin position="71"/>
        <end position="94"/>
    </location>
</feature>
<evidence type="ECO:0000256" key="2">
    <source>
        <dbReference type="SAM" id="MobiDB-lite"/>
    </source>
</evidence>
<evidence type="ECO:0000313" key="5">
    <source>
        <dbReference type="Proteomes" id="UP000030763"/>
    </source>
</evidence>
<feature type="region of interest" description="Disordered" evidence="2">
    <location>
        <begin position="423"/>
        <end position="450"/>
    </location>
</feature>
<dbReference type="RefSeq" id="XP_013334796.1">
    <property type="nucleotide sequence ID" value="XM_013479342.1"/>
</dbReference>
<comment type="similarity">
    <text evidence="1">Belongs to the peptidase S1C family.</text>
</comment>
<feature type="compositionally biased region" description="Basic and acidic residues" evidence="2">
    <location>
        <begin position="575"/>
        <end position="587"/>
    </location>
</feature>
<reference evidence="4" key="2">
    <citation type="submission" date="2013-10" db="EMBL/GenBank/DDBJ databases">
        <authorList>
            <person name="Aslett M."/>
        </authorList>
    </citation>
    <scope>NUCLEOTIDE SEQUENCE [LARGE SCALE GENOMIC DNA]</scope>
    <source>
        <strain evidence="4">Weybridge</strain>
    </source>
</reference>
<dbReference type="InterPro" id="IPR001940">
    <property type="entry name" value="Peptidase_S1C"/>
</dbReference>
<accession>U6M510</accession>
<dbReference type="SUPFAM" id="SSF50494">
    <property type="entry name" value="Trypsin-like serine proteases"/>
    <property type="match status" value="1"/>
</dbReference>
<feature type="region of interest" description="Disordered" evidence="2">
    <location>
        <begin position="27"/>
        <end position="59"/>
    </location>
</feature>
<dbReference type="GO" id="GO:0006508">
    <property type="term" value="P:proteolysis"/>
    <property type="evidence" value="ECO:0007669"/>
    <property type="project" value="InterPro"/>
</dbReference>
<feature type="region of interest" description="Disordered" evidence="2">
    <location>
        <begin position="563"/>
        <end position="678"/>
    </location>
</feature>
<feature type="signal peptide" evidence="3">
    <location>
        <begin position="1"/>
        <end position="19"/>
    </location>
</feature>
<dbReference type="Pfam" id="PF13365">
    <property type="entry name" value="Trypsin_2"/>
    <property type="match status" value="1"/>
</dbReference>